<dbReference type="GO" id="GO:0003677">
    <property type="term" value="F:DNA binding"/>
    <property type="evidence" value="ECO:0007669"/>
    <property type="project" value="UniProtKB-KW"/>
</dbReference>
<dbReference type="Gene3D" id="1.10.150.130">
    <property type="match status" value="1"/>
</dbReference>
<dbReference type="PANTHER" id="PTHR30349">
    <property type="entry name" value="PHAGE INTEGRASE-RELATED"/>
    <property type="match status" value="1"/>
</dbReference>
<dbReference type="AlphaFoldDB" id="A0A644XPM8"/>
<dbReference type="GO" id="GO:0006310">
    <property type="term" value="P:DNA recombination"/>
    <property type="evidence" value="ECO:0007669"/>
    <property type="project" value="UniProtKB-KW"/>
</dbReference>
<dbReference type="Gene3D" id="1.10.443.10">
    <property type="entry name" value="Intergrase catalytic core"/>
    <property type="match status" value="1"/>
</dbReference>
<protein>
    <recommendedName>
        <fullName evidence="4">Tyr recombinase domain-containing protein</fullName>
    </recommendedName>
</protein>
<proteinExistence type="inferred from homology"/>
<keyword evidence="3" id="KW-0233">DNA recombination</keyword>
<dbReference type="Pfam" id="PF17293">
    <property type="entry name" value="Arm-DNA-bind_5"/>
    <property type="match status" value="1"/>
</dbReference>
<reference evidence="5" key="1">
    <citation type="submission" date="2019-08" db="EMBL/GenBank/DDBJ databases">
        <authorList>
            <person name="Kucharzyk K."/>
            <person name="Murdoch R.W."/>
            <person name="Higgins S."/>
            <person name="Loffler F."/>
        </authorList>
    </citation>
    <scope>NUCLEOTIDE SEQUENCE</scope>
</reference>
<comment type="similarity">
    <text evidence="1">Belongs to the 'phage' integrase family.</text>
</comment>
<dbReference type="InterPro" id="IPR025269">
    <property type="entry name" value="SAM-like_dom"/>
</dbReference>
<dbReference type="PANTHER" id="PTHR30349:SF64">
    <property type="entry name" value="PROPHAGE INTEGRASE INTD-RELATED"/>
    <property type="match status" value="1"/>
</dbReference>
<organism evidence="5">
    <name type="scientific">bioreactor metagenome</name>
    <dbReference type="NCBI Taxonomy" id="1076179"/>
    <lineage>
        <taxon>unclassified sequences</taxon>
        <taxon>metagenomes</taxon>
        <taxon>ecological metagenomes</taxon>
    </lineage>
</organism>
<dbReference type="InterPro" id="IPR010998">
    <property type="entry name" value="Integrase_recombinase_N"/>
</dbReference>
<dbReference type="InterPro" id="IPR002104">
    <property type="entry name" value="Integrase_catalytic"/>
</dbReference>
<dbReference type="InterPro" id="IPR035386">
    <property type="entry name" value="Arm-DNA-bind_5"/>
</dbReference>
<evidence type="ECO:0000256" key="1">
    <source>
        <dbReference type="ARBA" id="ARBA00008857"/>
    </source>
</evidence>
<gene>
    <name evidence="5" type="ORF">SDC9_64337</name>
</gene>
<evidence type="ECO:0000256" key="3">
    <source>
        <dbReference type="ARBA" id="ARBA00023172"/>
    </source>
</evidence>
<dbReference type="InterPro" id="IPR011010">
    <property type="entry name" value="DNA_brk_join_enz"/>
</dbReference>
<dbReference type="InterPro" id="IPR013762">
    <property type="entry name" value="Integrase-like_cat_sf"/>
</dbReference>
<dbReference type="Pfam" id="PF13102">
    <property type="entry name" value="Phage_int_SAM_5"/>
    <property type="match status" value="1"/>
</dbReference>
<name>A0A644XPM8_9ZZZZ</name>
<dbReference type="GO" id="GO:0015074">
    <property type="term" value="P:DNA integration"/>
    <property type="evidence" value="ECO:0007669"/>
    <property type="project" value="InterPro"/>
</dbReference>
<sequence>MIDYTFHGVKVALIRKIKNRDSESENPIYWRITYQRKQAYYFTGLKFDEKEWDDFLNRKMQKHRKYKESLQGFFDITLRPVIDELAVNNSFSFEALDALLNNRTTISVNEAFEKKIESLEMEYSIGNASIYRTTLNALKRFKYYQTLRNRKEKEEFIQLCTKNKYKSKGKNKLDIQVNIQFEELTPSFFNECEAFWRETGITDSTIGLYMRTIRALINNKEGEAPYINEKHYPFGTKRGKYIIPEGGRREIALSIEDIWRIEDFETNHPQLLLAKDIFAFMFYCNGLNFGDLCRLRYENIDAPSGEIVFQRKKTLRKGEKPMFIYAPMLPPMVEIINRQGNKEQDGFIFPFLNGIEPTIQNERNIKRQINFALEPINSSLKQIATTLELDPNISTSYTRNSYISHLVSEMFVNPIIVRKMVGHSTKKDVTAGYVNLTAKKRLEINLKLLNPEKRYATIN</sequence>
<comment type="caution">
    <text evidence="5">The sequence shown here is derived from an EMBL/GenBank/DDBJ whole genome shotgun (WGS) entry which is preliminary data.</text>
</comment>
<dbReference type="PROSITE" id="PS51898">
    <property type="entry name" value="TYR_RECOMBINASE"/>
    <property type="match status" value="1"/>
</dbReference>
<feature type="domain" description="Tyr recombinase" evidence="4">
    <location>
        <begin position="248"/>
        <end position="447"/>
    </location>
</feature>
<dbReference type="EMBL" id="VSSQ01002888">
    <property type="protein sequence ID" value="MPM17937.1"/>
    <property type="molecule type" value="Genomic_DNA"/>
</dbReference>
<accession>A0A644XPM8</accession>
<keyword evidence="2" id="KW-0238">DNA-binding</keyword>
<evidence type="ECO:0000256" key="2">
    <source>
        <dbReference type="ARBA" id="ARBA00023125"/>
    </source>
</evidence>
<evidence type="ECO:0000259" key="4">
    <source>
        <dbReference type="PROSITE" id="PS51898"/>
    </source>
</evidence>
<dbReference type="InterPro" id="IPR050090">
    <property type="entry name" value="Tyrosine_recombinase_XerCD"/>
</dbReference>
<dbReference type="SUPFAM" id="SSF56349">
    <property type="entry name" value="DNA breaking-rejoining enzymes"/>
    <property type="match status" value="1"/>
</dbReference>
<evidence type="ECO:0000313" key="5">
    <source>
        <dbReference type="EMBL" id="MPM17937.1"/>
    </source>
</evidence>